<feature type="transmembrane region" description="Helical" evidence="2">
    <location>
        <begin position="89"/>
        <end position="107"/>
    </location>
</feature>
<proteinExistence type="predicted"/>
<evidence type="ECO:0000256" key="1">
    <source>
        <dbReference type="SAM" id="MobiDB-lite"/>
    </source>
</evidence>
<reference evidence="3 4" key="1">
    <citation type="journal article" date="2021" name="Sci. Rep.">
        <title>Genome sequencing of the multicellular alga Astrephomene provides insights into convergent evolution of germ-soma differentiation.</title>
        <authorList>
            <person name="Yamashita S."/>
            <person name="Yamamoto K."/>
            <person name="Matsuzaki R."/>
            <person name="Suzuki S."/>
            <person name="Yamaguchi H."/>
            <person name="Hirooka S."/>
            <person name="Minakuchi Y."/>
            <person name="Miyagishima S."/>
            <person name="Kawachi M."/>
            <person name="Toyoda A."/>
            <person name="Nozaki H."/>
        </authorList>
    </citation>
    <scope>NUCLEOTIDE SEQUENCE [LARGE SCALE GENOMIC DNA]</scope>
    <source>
        <strain evidence="3 4">NIES-4017</strain>
    </source>
</reference>
<keyword evidence="2" id="KW-0812">Transmembrane</keyword>
<dbReference type="AlphaFoldDB" id="A0AAD3HL45"/>
<feature type="compositionally biased region" description="Polar residues" evidence="1">
    <location>
        <begin position="49"/>
        <end position="67"/>
    </location>
</feature>
<dbReference type="EMBL" id="BMAR01000008">
    <property type="protein sequence ID" value="GFR44737.1"/>
    <property type="molecule type" value="Genomic_DNA"/>
</dbReference>
<dbReference type="PANTHER" id="PTHR35734">
    <property type="entry name" value="OS01G0805200 PROTEIN"/>
    <property type="match status" value="1"/>
</dbReference>
<evidence type="ECO:0000313" key="3">
    <source>
        <dbReference type="EMBL" id="GFR44737.1"/>
    </source>
</evidence>
<keyword evidence="4" id="KW-1185">Reference proteome</keyword>
<sequence length="194" mass="20994">MASTLCGPNALLAPAQARRNPIAFSTGGCAKLHRTAPIPPRSSPLRQPHLTSRSVAARAENNNSGQASGEAEPRRVVYNTEFGYSRKDVLLICFGLLGLGFGLYGGLQAAGLDAGQAGNWVQLLIFLGICVGWVSTYIYRVATKQMTYVKQLEAYEEAVIRRRVDEMTEAELAALAEEVEAERAAAAGRRKQQK</sequence>
<gene>
    <name evidence="3" type="ORF">Agub_g6065</name>
</gene>
<protein>
    <submittedName>
        <fullName evidence="3">Uncharacterized protein</fullName>
    </submittedName>
</protein>
<evidence type="ECO:0000256" key="2">
    <source>
        <dbReference type="SAM" id="Phobius"/>
    </source>
</evidence>
<keyword evidence="2" id="KW-1133">Transmembrane helix</keyword>
<dbReference type="Pfam" id="PF11460">
    <property type="entry name" value="DUF3007"/>
    <property type="match status" value="1"/>
</dbReference>
<feature type="transmembrane region" description="Helical" evidence="2">
    <location>
        <begin position="119"/>
        <end position="139"/>
    </location>
</feature>
<evidence type="ECO:0000313" key="4">
    <source>
        <dbReference type="Proteomes" id="UP001054857"/>
    </source>
</evidence>
<dbReference type="Proteomes" id="UP001054857">
    <property type="component" value="Unassembled WGS sequence"/>
</dbReference>
<feature type="region of interest" description="Disordered" evidence="1">
    <location>
        <begin position="36"/>
        <end position="72"/>
    </location>
</feature>
<keyword evidence="2" id="KW-0472">Membrane</keyword>
<dbReference type="PANTHER" id="PTHR35734:SF1">
    <property type="entry name" value="OS01G0805200 PROTEIN"/>
    <property type="match status" value="1"/>
</dbReference>
<accession>A0AAD3HL45</accession>
<dbReference type="InterPro" id="IPR021562">
    <property type="entry name" value="DUF3007"/>
</dbReference>
<comment type="caution">
    <text evidence="3">The sequence shown here is derived from an EMBL/GenBank/DDBJ whole genome shotgun (WGS) entry which is preliminary data.</text>
</comment>
<name>A0AAD3HL45_9CHLO</name>
<organism evidence="3 4">
    <name type="scientific">Astrephomene gubernaculifera</name>
    <dbReference type="NCBI Taxonomy" id="47775"/>
    <lineage>
        <taxon>Eukaryota</taxon>
        <taxon>Viridiplantae</taxon>
        <taxon>Chlorophyta</taxon>
        <taxon>core chlorophytes</taxon>
        <taxon>Chlorophyceae</taxon>
        <taxon>CS clade</taxon>
        <taxon>Chlamydomonadales</taxon>
        <taxon>Astrephomenaceae</taxon>
        <taxon>Astrephomene</taxon>
    </lineage>
</organism>